<comment type="caution">
    <text evidence="3">The sequence shown here is derived from an EMBL/GenBank/DDBJ whole genome shotgun (WGS) entry which is preliminary data.</text>
</comment>
<dbReference type="Gene3D" id="3.10.20.280">
    <property type="entry name" value="RnfH-like"/>
    <property type="match status" value="1"/>
</dbReference>
<evidence type="ECO:0000256" key="1">
    <source>
        <dbReference type="ARBA" id="ARBA00010645"/>
    </source>
</evidence>
<reference evidence="4" key="1">
    <citation type="journal article" date="2019" name="Int. J. Syst. Evol. Microbiol.">
        <title>The Global Catalogue of Microorganisms (GCM) 10K type strain sequencing project: providing services to taxonomists for standard genome sequencing and annotation.</title>
        <authorList>
            <consortium name="The Broad Institute Genomics Platform"/>
            <consortium name="The Broad Institute Genome Sequencing Center for Infectious Disease"/>
            <person name="Wu L."/>
            <person name="Ma J."/>
        </authorList>
    </citation>
    <scope>NUCLEOTIDE SEQUENCE [LARGE SCALE GENOMIC DNA]</scope>
    <source>
        <strain evidence="4">CGMCC 4.7608</strain>
    </source>
</reference>
<keyword evidence="4" id="KW-1185">Reference proteome</keyword>
<dbReference type="HAMAP" id="MF_00460">
    <property type="entry name" value="UPF0125_RnfH"/>
    <property type="match status" value="1"/>
</dbReference>
<dbReference type="InterPro" id="IPR016155">
    <property type="entry name" value="Mopterin_synth/thiamin_S_b"/>
</dbReference>
<protein>
    <recommendedName>
        <fullName evidence="2">UPF0125 protein ACFO0R_03960</fullName>
    </recommendedName>
</protein>
<dbReference type="Proteomes" id="UP001595999">
    <property type="component" value="Unassembled WGS sequence"/>
</dbReference>
<dbReference type="PANTHER" id="PTHR37483">
    <property type="entry name" value="UPF0125 PROTEIN RATB"/>
    <property type="match status" value="1"/>
</dbReference>
<evidence type="ECO:0000256" key="2">
    <source>
        <dbReference type="HAMAP-Rule" id="MF_00460"/>
    </source>
</evidence>
<evidence type="ECO:0000313" key="3">
    <source>
        <dbReference type="EMBL" id="MFC4488766.1"/>
    </source>
</evidence>
<evidence type="ECO:0000313" key="4">
    <source>
        <dbReference type="Proteomes" id="UP001595999"/>
    </source>
</evidence>
<dbReference type="EMBL" id="JBHSEK010000002">
    <property type="protein sequence ID" value="MFC4488766.1"/>
    <property type="molecule type" value="Genomic_DNA"/>
</dbReference>
<dbReference type="InterPro" id="IPR005346">
    <property type="entry name" value="RnfH"/>
</dbReference>
<dbReference type="PANTHER" id="PTHR37483:SF1">
    <property type="entry name" value="UPF0125 PROTEIN RATB"/>
    <property type="match status" value="1"/>
</dbReference>
<dbReference type="SUPFAM" id="SSF54285">
    <property type="entry name" value="MoaD/ThiS"/>
    <property type="match status" value="1"/>
</dbReference>
<sequence length="102" mass="11146">MTETVQVEVALALPERQELVVLQVAAGTTARQAVELSGLLARCPQLEPDSLKLGIFGKAVKDDAALREHDRVEIYRPLIADPKTVRRERAEAGKRMKKGGGN</sequence>
<gene>
    <name evidence="3" type="ORF">ACFO0R_03960</name>
</gene>
<name>A0ABV8ZPL5_9NEIS</name>
<accession>A0ABV8ZPL5</accession>
<proteinExistence type="inferred from homology"/>
<dbReference type="NCBIfam" id="NF002490">
    <property type="entry name" value="PRK01777.1"/>
    <property type="match status" value="1"/>
</dbReference>
<dbReference type="RefSeq" id="WP_231463873.1">
    <property type="nucleotide sequence ID" value="NZ_JAJOHW010000112.1"/>
</dbReference>
<comment type="similarity">
    <text evidence="1 2">Belongs to the UPF0125 (RnfH) family.</text>
</comment>
<organism evidence="3 4">
    <name type="scientific">Chromobacterium aquaticum</name>
    <dbReference type="NCBI Taxonomy" id="467180"/>
    <lineage>
        <taxon>Bacteria</taxon>
        <taxon>Pseudomonadati</taxon>
        <taxon>Pseudomonadota</taxon>
        <taxon>Betaproteobacteria</taxon>
        <taxon>Neisseriales</taxon>
        <taxon>Chromobacteriaceae</taxon>
        <taxon>Chromobacterium</taxon>
    </lineage>
</organism>
<dbReference type="Pfam" id="PF03658">
    <property type="entry name" value="Ub-RnfH"/>
    <property type="match status" value="1"/>
</dbReference>
<dbReference type="InterPro" id="IPR037021">
    <property type="entry name" value="RnfH_sf"/>
</dbReference>